<dbReference type="PANTHER" id="PTHR43829:SF9">
    <property type="entry name" value="AQUAPORIN-9"/>
    <property type="match status" value="1"/>
</dbReference>
<feature type="transmembrane region" description="Helical" evidence="8">
    <location>
        <begin position="6"/>
        <end position="27"/>
    </location>
</feature>
<dbReference type="InterPro" id="IPR022357">
    <property type="entry name" value="MIP_CS"/>
</dbReference>
<evidence type="ECO:0000256" key="6">
    <source>
        <dbReference type="ARBA" id="ARBA00023136"/>
    </source>
</evidence>
<comment type="caution">
    <text evidence="9">The sequence shown here is derived from an EMBL/GenBank/DDBJ whole genome shotgun (WGS) entry which is preliminary data.</text>
</comment>
<dbReference type="EMBL" id="BAAACG010000009">
    <property type="protein sequence ID" value="GAA0740378.1"/>
    <property type="molecule type" value="Genomic_DNA"/>
</dbReference>
<sequence length="234" mass="24579">MTTFYAEIIGTALMIILGNGVISNVLLKESKGYNSGWIVIATGWGLAIALPVALFASISGAQFNPAVTLSLATVGELSWSKVPMYIGAQTIGAFLGAFIVWLMYKPYFDKTDDSKEVLSCFSTVPAIRGHAGSFIAEVLGTFVLVFGALGIGAQKFSPGVSAALIGSIVWALVLSLGGPTGCALNPTRDLMPRIAHTILPMKTKGNSDWSYAWIPIIAPIVGGILGAITYTSLF</sequence>
<dbReference type="InterPro" id="IPR000425">
    <property type="entry name" value="MIP"/>
</dbReference>
<comment type="similarity">
    <text evidence="2 7">Belongs to the MIP/aquaporin (TC 1.A.8) family.</text>
</comment>
<dbReference type="Gene3D" id="1.20.1080.10">
    <property type="entry name" value="Glycerol uptake facilitator protein"/>
    <property type="match status" value="1"/>
</dbReference>
<evidence type="ECO:0000313" key="10">
    <source>
        <dbReference type="Proteomes" id="UP001501510"/>
    </source>
</evidence>
<feature type="transmembrane region" description="Helical" evidence="8">
    <location>
        <begin position="134"/>
        <end position="153"/>
    </location>
</feature>
<dbReference type="PANTHER" id="PTHR43829">
    <property type="entry name" value="AQUAPORIN OR AQUAGLYCEROPORIN RELATED"/>
    <property type="match status" value="1"/>
</dbReference>
<evidence type="ECO:0000256" key="7">
    <source>
        <dbReference type="RuleBase" id="RU000477"/>
    </source>
</evidence>
<accession>A0ABN1JI93</accession>
<evidence type="ECO:0000256" key="8">
    <source>
        <dbReference type="SAM" id="Phobius"/>
    </source>
</evidence>
<dbReference type="SUPFAM" id="SSF81338">
    <property type="entry name" value="Aquaporin-like"/>
    <property type="match status" value="1"/>
</dbReference>
<feature type="transmembrane region" description="Helical" evidence="8">
    <location>
        <begin position="211"/>
        <end position="233"/>
    </location>
</feature>
<name>A0ABN1JI93_9CLOT</name>
<evidence type="ECO:0000256" key="5">
    <source>
        <dbReference type="ARBA" id="ARBA00022989"/>
    </source>
</evidence>
<evidence type="ECO:0000313" key="9">
    <source>
        <dbReference type="EMBL" id="GAA0740378.1"/>
    </source>
</evidence>
<keyword evidence="3 7" id="KW-0813">Transport</keyword>
<feature type="transmembrane region" description="Helical" evidence="8">
    <location>
        <begin position="82"/>
        <end position="104"/>
    </location>
</feature>
<protein>
    <submittedName>
        <fullName evidence="9">MIP/aquaporin family protein</fullName>
    </submittedName>
</protein>
<keyword evidence="6 8" id="KW-0472">Membrane</keyword>
<dbReference type="PROSITE" id="PS00221">
    <property type="entry name" value="MIP"/>
    <property type="match status" value="1"/>
</dbReference>
<gene>
    <name evidence="9" type="ORF">GCM10008906_20290</name>
</gene>
<evidence type="ECO:0000256" key="4">
    <source>
        <dbReference type="ARBA" id="ARBA00022692"/>
    </source>
</evidence>
<dbReference type="RefSeq" id="WP_343761354.1">
    <property type="nucleotide sequence ID" value="NZ_BAAACG010000009.1"/>
</dbReference>
<dbReference type="Proteomes" id="UP001501510">
    <property type="component" value="Unassembled WGS sequence"/>
</dbReference>
<dbReference type="InterPro" id="IPR050363">
    <property type="entry name" value="MIP/Aquaporin"/>
</dbReference>
<feature type="transmembrane region" description="Helical" evidence="8">
    <location>
        <begin position="39"/>
        <end position="62"/>
    </location>
</feature>
<reference evidence="9 10" key="1">
    <citation type="journal article" date="2019" name="Int. J. Syst. Evol. Microbiol.">
        <title>The Global Catalogue of Microorganisms (GCM) 10K type strain sequencing project: providing services to taxonomists for standard genome sequencing and annotation.</title>
        <authorList>
            <consortium name="The Broad Institute Genomics Platform"/>
            <consortium name="The Broad Institute Genome Sequencing Center for Infectious Disease"/>
            <person name="Wu L."/>
            <person name="Ma J."/>
        </authorList>
    </citation>
    <scope>NUCLEOTIDE SEQUENCE [LARGE SCALE GENOMIC DNA]</scope>
    <source>
        <strain evidence="9 10">JCM 1407</strain>
    </source>
</reference>
<keyword evidence="5 8" id="KW-1133">Transmembrane helix</keyword>
<feature type="transmembrane region" description="Helical" evidence="8">
    <location>
        <begin position="159"/>
        <end position="184"/>
    </location>
</feature>
<evidence type="ECO:0000256" key="1">
    <source>
        <dbReference type="ARBA" id="ARBA00004141"/>
    </source>
</evidence>
<organism evidence="9 10">
    <name type="scientific">Clostridium oceanicum</name>
    <dbReference type="NCBI Taxonomy" id="1543"/>
    <lineage>
        <taxon>Bacteria</taxon>
        <taxon>Bacillati</taxon>
        <taxon>Bacillota</taxon>
        <taxon>Clostridia</taxon>
        <taxon>Eubacteriales</taxon>
        <taxon>Clostridiaceae</taxon>
        <taxon>Clostridium</taxon>
    </lineage>
</organism>
<dbReference type="Pfam" id="PF00230">
    <property type="entry name" value="MIP"/>
    <property type="match status" value="1"/>
</dbReference>
<keyword evidence="10" id="KW-1185">Reference proteome</keyword>
<proteinExistence type="inferred from homology"/>
<dbReference type="InterPro" id="IPR023271">
    <property type="entry name" value="Aquaporin-like"/>
</dbReference>
<dbReference type="PRINTS" id="PR00783">
    <property type="entry name" value="MINTRINSICP"/>
</dbReference>
<keyword evidence="4 7" id="KW-0812">Transmembrane</keyword>
<evidence type="ECO:0000256" key="3">
    <source>
        <dbReference type="ARBA" id="ARBA00022448"/>
    </source>
</evidence>
<evidence type="ECO:0000256" key="2">
    <source>
        <dbReference type="ARBA" id="ARBA00006175"/>
    </source>
</evidence>
<comment type="subcellular location">
    <subcellularLocation>
        <location evidence="1">Membrane</location>
        <topology evidence="1">Multi-pass membrane protein</topology>
    </subcellularLocation>
</comment>